<proteinExistence type="predicted"/>
<gene>
    <name evidence="3" type="ORF">EP10_002372</name>
</gene>
<dbReference type="InterPro" id="IPR036259">
    <property type="entry name" value="MFS_trans_sf"/>
</dbReference>
<comment type="caution">
    <text evidence="3">The sequence shown here is derived from an EMBL/GenBank/DDBJ whole genome shotgun (WGS) entry which is preliminary data.</text>
</comment>
<evidence type="ECO:0000256" key="2">
    <source>
        <dbReference type="SAM" id="Phobius"/>
    </source>
</evidence>
<feature type="transmembrane region" description="Helical" evidence="2">
    <location>
        <begin position="49"/>
        <end position="72"/>
    </location>
</feature>
<keyword evidence="2" id="KW-0472">Membrane</keyword>
<name>A0ABU6BI42_9BACL</name>
<reference evidence="3 4" key="1">
    <citation type="journal article" date="2014" name="Genome Announc.">
        <title>Draft Genome Sequence of Geobacillus icigianus Strain G1w1T Isolated from Hot Springs in the Valley of Geysers, Kamchatka (Russian Federation).</title>
        <authorList>
            <person name="Bryanskaya A.V."/>
            <person name="Rozanov A.S."/>
            <person name="Logacheva M.D."/>
            <person name="Kotenko A.V."/>
            <person name="Peltek S.E."/>
        </authorList>
    </citation>
    <scope>NUCLEOTIDE SEQUENCE [LARGE SCALE GENOMIC DNA]</scope>
    <source>
        <strain evidence="3 4">G1w1</strain>
    </source>
</reference>
<keyword evidence="2" id="KW-0812">Transmembrane</keyword>
<dbReference type="Proteomes" id="UP000029267">
    <property type="component" value="Unassembled WGS sequence"/>
</dbReference>
<keyword evidence="4" id="KW-1185">Reference proteome</keyword>
<feature type="transmembrane region" description="Helical" evidence="2">
    <location>
        <begin position="12"/>
        <end position="29"/>
    </location>
</feature>
<dbReference type="EMBL" id="JPYA02000003">
    <property type="protein sequence ID" value="MEB3751517.1"/>
    <property type="molecule type" value="Genomic_DNA"/>
</dbReference>
<organism evidence="3 4">
    <name type="scientific">Geobacillus icigianus</name>
    <dbReference type="NCBI Taxonomy" id="1430331"/>
    <lineage>
        <taxon>Bacteria</taxon>
        <taxon>Bacillati</taxon>
        <taxon>Bacillota</taxon>
        <taxon>Bacilli</taxon>
        <taxon>Bacillales</taxon>
        <taxon>Anoxybacillaceae</taxon>
        <taxon>Geobacillus</taxon>
    </lineage>
</organism>
<feature type="transmembrane region" description="Helical" evidence="2">
    <location>
        <begin position="84"/>
        <end position="105"/>
    </location>
</feature>
<dbReference type="SUPFAM" id="SSF103473">
    <property type="entry name" value="MFS general substrate transporter"/>
    <property type="match status" value="1"/>
</dbReference>
<dbReference type="Gene3D" id="1.20.1250.20">
    <property type="entry name" value="MFS general substrate transporter like domains"/>
    <property type="match status" value="1"/>
</dbReference>
<protein>
    <submittedName>
        <fullName evidence="3">Fosmidomycin resistance protein</fullName>
    </submittedName>
</protein>
<dbReference type="PANTHER" id="PTHR43129:SF1">
    <property type="entry name" value="FOSMIDOMYCIN RESISTANCE PROTEIN"/>
    <property type="match status" value="1"/>
</dbReference>
<evidence type="ECO:0000313" key="4">
    <source>
        <dbReference type="Proteomes" id="UP000029267"/>
    </source>
</evidence>
<dbReference type="Pfam" id="PF07690">
    <property type="entry name" value="MFS_1"/>
    <property type="match status" value="1"/>
</dbReference>
<accession>A0ABU6BI42</accession>
<evidence type="ECO:0000256" key="1">
    <source>
        <dbReference type="ARBA" id="ARBA00004651"/>
    </source>
</evidence>
<dbReference type="PANTHER" id="PTHR43129">
    <property type="entry name" value="FOSMIDOMYCIN RESISTANCE PROTEIN"/>
    <property type="match status" value="1"/>
</dbReference>
<evidence type="ECO:0000313" key="3">
    <source>
        <dbReference type="EMBL" id="MEB3751517.1"/>
    </source>
</evidence>
<sequence>MNAHTERTSAANMTVYPILFAISLGHFLNDAMQAVIPSLFPILRSTMELSYTAIGWIAFALNMTSSVMQPVVGFWTDRLPSPRFLLLGMAASLLGMAGLALAIWLPNDEK</sequence>
<dbReference type="InterPro" id="IPR011701">
    <property type="entry name" value="MFS"/>
</dbReference>
<comment type="subcellular location">
    <subcellularLocation>
        <location evidence="1">Cell membrane</location>
        <topology evidence="1">Multi-pass membrane protein</topology>
    </subcellularLocation>
</comment>
<keyword evidence="2" id="KW-1133">Transmembrane helix</keyword>